<accession>A0ABV3AHU2</accession>
<organism evidence="1 2">
    <name type="scientific">Streptomyces flaveolus</name>
    <dbReference type="NCBI Taxonomy" id="67297"/>
    <lineage>
        <taxon>Bacteria</taxon>
        <taxon>Bacillati</taxon>
        <taxon>Actinomycetota</taxon>
        <taxon>Actinomycetes</taxon>
        <taxon>Kitasatosporales</taxon>
        <taxon>Streptomycetaceae</taxon>
        <taxon>Streptomyces</taxon>
    </lineage>
</organism>
<evidence type="ECO:0000313" key="2">
    <source>
        <dbReference type="Proteomes" id="UP001551011"/>
    </source>
</evidence>
<reference evidence="1 2" key="1">
    <citation type="submission" date="2024-06" db="EMBL/GenBank/DDBJ databases">
        <title>The Natural Products Discovery Center: Release of the First 8490 Sequenced Strains for Exploring Actinobacteria Biosynthetic Diversity.</title>
        <authorList>
            <person name="Kalkreuter E."/>
            <person name="Kautsar S.A."/>
            <person name="Yang D."/>
            <person name="Bader C.D."/>
            <person name="Teijaro C.N."/>
            <person name="Fluegel L."/>
            <person name="Davis C.M."/>
            <person name="Simpson J.R."/>
            <person name="Lauterbach L."/>
            <person name="Steele A.D."/>
            <person name="Gui C."/>
            <person name="Meng S."/>
            <person name="Li G."/>
            <person name="Viehrig K."/>
            <person name="Ye F."/>
            <person name="Su P."/>
            <person name="Kiefer A.F."/>
            <person name="Nichols A."/>
            <person name="Cepeda A.J."/>
            <person name="Yan W."/>
            <person name="Fan B."/>
            <person name="Jiang Y."/>
            <person name="Adhikari A."/>
            <person name="Zheng C.-J."/>
            <person name="Schuster L."/>
            <person name="Cowan T.M."/>
            <person name="Smanski M.J."/>
            <person name="Chevrette M.G."/>
            <person name="De Carvalho L.P.S."/>
            <person name="Shen B."/>
        </authorList>
    </citation>
    <scope>NUCLEOTIDE SEQUENCE [LARGE SCALE GENOMIC DNA]</scope>
    <source>
        <strain evidence="1 2">NPDC020594</strain>
    </source>
</reference>
<dbReference type="EMBL" id="JBFAEG010000027">
    <property type="protein sequence ID" value="MEU5711521.1"/>
    <property type="molecule type" value="Genomic_DNA"/>
</dbReference>
<proteinExistence type="predicted"/>
<protein>
    <submittedName>
        <fullName evidence="1">Uncharacterized protein</fullName>
    </submittedName>
</protein>
<evidence type="ECO:0000313" key="1">
    <source>
        <dbReference type="EMBL" id="MEU5711521.1"/>
    </source>
</evidence>
<comment type="caution">
    <text evidence="1">The sequence shown here is derived from an EMBL/GenBank/DDBJ whole genome shotgun (WGS) entry which is preliminary data.</text>
</comment>
<keyword evidence="2" id="KW-1185">Reference proteome</keyword>
<sequence>MNAEQQLVVWEAGRLAFERLQGRLRTGGTGAARLASEWSAHFVA</sequence>
<gene>
    <name evidence="1" type="ORF">AB0H04_32485</name>
</gene>
<dbReference type="RefSeq" id="WP_267881759.1">
    <property type="nucleotide sequence ID" value="NZ_JBEXDP010000044.1"/>
</dbReference>
<name>A0ABV3AHU2_9ACTN</name>
<dbReference type="Proteomes" id="UP001551011">
    <property type="component" value="Unassembled WGS sequence"/>
</dbReference>